<gene>
    <name evidence="1" type="ORF">CAter282_3757</name>
</gene>
<evidence type="ECO:0000313" key="2">
    <source>
        <dbReference type="Proteomes" id="UP000071778"/>
    </source>
</evidence>
<organism evidence="1 2">
    <name type="scientific">Collimonas arenae</name>
    <dbReference type="NCBI Taxonomy" id="279058"/>
    <lineage>
        <taxon>Bacteria</taxon>
        <taxon>Pseudomonadati</taxon>
        <taxon>Pseudomonadota</taxon>
        <taxon>Betaproteobacteria</taxon>
        <taxon>Burkholderiales</taxon>
        <taxon>Oxalobacteraceae</taxon>
        <taxon>Collimonas</taxon>
    </lineage>
</organism>
<reference evidence="1 2" key="1">
    <citation type="submission" date="2015-11" db="EMBL/GenBank/DDBJ databases">
        <title>Exploring the genomic traits of fungus-feeding bacterial genus Collimonas.</title>
        <authorList>
            <person name="Song C."/>
            <person name="Schmidt R."/>
            <person name="de Jager V."/>
            <person name="Krzyzanowska D."/>
            <person name="Jongedijk E."/>
            <person name="Cankar K."/>
            <person name="Beekwilder J."/>
            <person name="van Veen A."/>
            <person name="de Boer W."/>
            <person name="van Veen J.A."/>
            <person name="Garbeva P."/>
        </authorList>
    </citation>
    <scope>NUCLEOTIDE SEQUENCE [LARGE SCALE GENOMIC DNA]</scope>
    <source>
        <strain evidence="1 2">Ter282</strain>
    </source>
</reference>
<protein>
    <submittedName>
        <fullName evidence="1">Uncharacterized protein</fullName>
    </submittedName>
</protein>
<dbReference type="Proteomes" id="UP000071778">
    <property type="component" value="Chromosome"/>
</dbReference>
<evidence type="ECO:0000313" key="1">
    <source>
        <dbReference type="EMBL" id="AMP11435.1"/>
    </source>
</evidence>
<sequence length="37" mass="4378">MQGMAFVDARAKENNNIFMKIRRFTYVDFKGSRKGHL</sequence>
<keyword evidence="2" id="KW-1185">Reference proteome</keyword>
<dbReference type="EMBL" id="CP013235">
    <property type="protein sequence ID" value="AMP11435.1"/>
    <property type="molecule type" value="Genomic_DNA"/>
</dbReference>
<dbReference type="PATRIC" id="fig|279058.18.peg.3698"/>
<accession>A0A127QNN5</accession>
<dbReference type="AlphaFoldDB" id="A0A127QNN5"/>
<name>A0A127QNN5_9BURK</name>
<proteinExistence type="predicted"/>